<evidence type="ECO:0000259" key="2">
    <source>
        <dbReference type="Pfam" id="PF20769"/>
    </source>
</evidence>
<gene>
    <name evidence="3" type="primary">ypeB</name>
    <name evidence="3" type="ORF">CUC15_10710</name>
</gene>
<dbReference type="Proteomes" id="UP000253908">
    <property type="component" value="Chromosome"/>
</dbReference>
<dbReference type="AlphaFoldDB" id="A0A345PH81"/>
<reference evidence="4" key="1">
    <citation type="submission" date="2017-11" db="EMBL/GenBank/DDBJ databases">
        <authorList>
            <person name="Zhu W."/>
        </authorList>
    </citation>
    <scope>NUCLEOTIDE SEQUENCE [LARGE SCALE GENOMIC DNA]</scope>
    <source>
        <strain evidence="4">160</strain>
    </source>
</reference>
<proteinExistence type="predicted"/>
<dbReference type="EMBL" id="CP024848">
    <property type="protein sequence ID" value="AXI09361.1"/>
    <property type="molecule type" value="Genomic_DNA"/>
</dbReference>
<dbReference type="InterPro" id="IPR014239">
    <property type="entry name" value="YpeB_PepSY1-2"/>
</dbReference>
<dbReference type="InterPro" id="IPR048402">
    <property type="entry name" value="YpeB_N"/>
</dbReference>
<feature type="domain" description="Sporulation protein YpeB PepSY1 and PepSY2" evidence="1">
    <location>
        <begin position="180"/>
        <end position="372"/>
    </location>
</feature>
<dbReference type="KEGG" id="ocn:CUC15_10710"/>
<organism evidence="3 4">
    <name type="scientific">Oceanobacillus zhaokaii</name>
    <dbReference type="NCBI Taxonomy" id="2052660"/>
    <lineage>
        <taxon>Bacteria</taxon>
        <taxon>Bacillati</taxon>
        <taxon>Bacillota</taxon>
        <taxon>Bacilli</taxon>
        <taxon>Bacillales</taxon>
        <taxon>Bacillaceae</taxon>
        <taxon>Oceanobacillus</taxon>
    </lineage>
</organism>
<sequence length="450" mass="50870">MIRWILVVLLALGIAGTAFWGYKEHQEKNEILMQAENTYQRAFHELSYHMDMLHDEIGTVLAMNSDKRLSPQMVEIWRLTSEASSNVGQLPLGLLPFNKTEELLSNIGDFSYKTAVRNLDDKPLTDEEMQTLEKLYTQSGDIKDELRRVQNIAMNNNLRWMDVQLAIADGDEQTDNSIIDGLKTVEKSVEGFSTTNVDNSVIGGNSSLKDHQYELILTSDNVTENEALRISQKLFNTKENDKITISESGEGANIPLYSTSFQSDRMNAYMDMTKQGGHPITLLIDRPVNDKKISLNEGSKKAKAYVDDLEFQSMELFQSTEYGNIGAYSFLYNQDGVRVFSDAIELKVALDNGEIIGLTAKNYLMNHKKREIETPAISEEEAREFVNPNVNIQEHFLAIIDNDFGEEVLVHEFLGVLGNDTYRIFINAMDGVEEKVEKLGGTEVNYQSTL</sequence>
<feature type="domain" description="Sporulation protein YpeB N-terminal" evidence="2">
    <location>
        <begin position="27"/>
        <end position="162"/>
    </location>
</feature>
<name>A0A345PH81_9BACI</name>
<evidence type="ECO:0000259" key="1">
    <source>
        <dbReference type="Pfam" id="PF14620"/>
    </source>
</evidence>
<protein>
    <submittedName>
        <fullName evidence="3">Germination protein YpeB</fullName>
    </submittedName>
</protein>
<evidence type="ECO:0000313" key="4">
    <source>
        <dbReference type="Proteomes" id="UP000253908"/>
    </source>
</evidence>
<dbReference type="OrthoDB" id="2372097at2"/>
<dbReference type="Pfam" id="PF20769">
    <property type="entry name" value="YPEB_N"/>
    <property type="match status" value="1"/>
</dbReference>
<dbReference type="GO" id="GO:0009847">
    <property type="term" value="P:spore germination"/>
    <property type="evidence" value="ECO:0007669"/>
    <property type="project" value="InterPro"/>
</dbReference>
<accession>A0A345PH81</accession>
<dbReference type="RefSeq" id="WP_114916651.1">
    <property type="nucleotide sequence ID" value="NZ_CP024848.1"/>
</dbReference>
<dbReference type="Pfam" id="PF14620">
    <property type="entry name" value="YPEB_PepSY1-2"/>
    <property type="match status" value="1"/>
</dbReference>
<evidence type="ECO:0000313" key="3">
    <source>
        <dbReference type="EMBL" id="AXI09361.1"/>
    </source>
</evidence>
<keyword evidence="4" id="KW-1185">Reference proteome</keyword>
<dbReference type="NCBIfam" id="TIGR02889">
    <property type="entry name" value="spore_YpeB"/>
    <property type="match status" value="1"/>
</dbReference>